<gene>
    <name evidence="8" type="ORF">GETHPA_02320</name>
</gene>
<dbReference type="PANTHER" id="PTHR31566">
    <property type="entry name" value="CYTOCHROME C BIOGENESIS PROTEIN CCS1, CHLOROPLASTIC"/>
    <property type="match status" value="1"/>
</dbReference>
<accession>A0ABQ5Q2U9</accession>
<evidence type="ECO:0000256" key="3">
    <source>
        <dbReference type="ARBA" id="ARBA00022748"/>
    </source>
</evidence>
<evidence type="ECO:0000256" key="4">
    <source>
        <dbReference type="ARBA" id="ARBA00022989"/>
    </source>
</evidence>
<dbReference type="InterPro" id="IPR007816">
    <property type="entry name" value="ResB-like_domain"/>
</dbReference>
<feature type="transmembrane region" description="Helical" evidence="6">
    <location>
        <begin position="98"/>
        <end position="120"/>
    </location>
</feature>
<protein>
    <recommendedName>
        <fullName evidence="7">ResB-like domain-containing protein</fullName>
    </recommendedName>
</protein>
<dbReference type="RefSeq" id="WP_285722276.1">
    <property type="nucleotide sequence ID" value="NZ_BSDD01000001.1"/>
</dbReference>
<dbReference type="Pfam" id="PF05140">
    <property type="entry name" value="ResB"/>
    <property type="match status" value="1"/>
</dbReference>
<evidence type="ECO:0000313" key="9">
    <source>
        <dbReference type="Proteomes" id="UP001165089"/>
    </source>
</evidence>
<keyword evidence="2 6" id="KW-0812">Transmembrane</keyword>
<name>A0ABQ5Q2U9_9BACT</name>
<organism evidence="8 9">
    <name type="scientific">Geothrix rubra</name>
    <dbReference type="NCBI Taxonomy" id="2927977"/>
    <lineage>
        <taxon>Bacteria</taxon>
        <taxon>Pseudomonadati</taxon>
        <taxon>Acidobacteriota</taxon>
        <taxon>Holophagae</taxon>
        <taxon>Holophagales</taxon>
        <taxon>Holophagaceae</taxon>
        <taxon>Geothrix</taxon>
    </lineage>
</organism>
<feature type="transmembrane region" description="Helical" evidence="6">
    <location>
        <begin position="64"/>
        <end position="86"/>
    </location>
</feature>
<keyword evidence="3" id="KW-0201">Cytochrome c-type biogenesis</keyword>
<dbReference type="InterPro" id="IPR023494">
    <property type="entry name" value="Cyt_c_bgen_Ccs1/CcsB/ResB"/>
</dbReference>
<reference evidence="8 9" key="1">
    <citation type="journal article" date="2023" name="Antonie Van Leeuwenhoek">
        <title>Mesoterricola silvestris gen. nov., sp. nov., Mesoterricola sediminis sp. nov., Geothrix oryzae sp. nov., Geothrix edaphica sp. nov., Geothrix rubra sp. nov., and Geothrix limicola sp. nov., six novel members of Acidobacteriota isolated from soils.</title>
        <authorList>
            <person name="Itoh H."/>
            <person name="Sugisawa Y."/>
            <person name="Mise K."/>
            <person name="Xu Z."/>
            <person name="Kuniyasu M."/>
            <person name="Ushijima N."/>
            <person name="Kawano K."/>
            <person name="Kobayashi E."/>
            <person name="Shiratori Y."/>
            <person name="Masuda Y."/>
            <person name="Senoo K."/>
        </authorList>
    </citation>
    <scope>NUCLEOTIDE SEQUENCE [LARGE SCALE GENOMIC DNA]</scope>
    <source>
        <strain evidence="8 9">Red803</strain>
    </source>
</reference>
<comment type="caution">
    <text evidence="8">The sequence shown here is derived from an EMBL/GenBank/DDBJ whole genome shotgun (WGS) entry which is preliminary data.</text>
</comment>
<keyword evidence="9" id="KW-1185">Reference proteome</keyword>
<dbReference type="EMBL" id="BSDD01000001">
    <property type="protein sequence ID" value="GLH68699.1"/>
    <property type="molecule type" value="Genomic_DNA"/>
</dbReference>
<keyword evidence="5 6" id="KW-0472">Membrane</keyword>
<proteinExistence type="predicted"/>
<evidence type="ECO:0000256" key="6">
    <source>
        <dbReference type="SAM" id="Phobius"/>
    </source>
</evidence>
<evidence type="ECO:0000256" key="1">
    <source>
        <dbReference type="ARBA" id="ARBA00004141"/>
    </source>
</evidence>
<evidence type="ECO:0000256" key="5">
    <source>
        <dbReference type="ARBA" id="ARBA00023136"/>
    </source>
</evidence>
<comment type="subcellular location">
    <subcellularLocation>
        <location evidence="1">Membrane</location>
        <topology evidence="1">Multi-pass membrane protein</topology>
    </subcellularLocation>
</comment>
<feature type="transmembrane region" description="Helical" evidence="6">
    <location>
        <begin position="352"/>
        <end position="372"/>
    </location>
</feature>
<sequence>MIKQIGTRLWKFISSFELTIVTLALLMALVFLCTLAQVQLGTLGAVNHYMRSWFVLWQPKDSNLFIPVFPGGTLVGLVLVLNLIAATIKRLSFTWQKAGLWIVHTGLILLVAGEFATGAFQVDTNMAIEVGQTVNYVEAPRSMELAVIDTTDAAYDDVYSIPEATLAREGTVAIPGTPLAIRVRKFFRNANLSALGQGDAPSMATAGVGPGVKVVGQPPVTRDDDINHTTAFIEPIAGGHSFGTWLVSTDLGAPQGFTYEGRNYRLLVRPRRIYLPYAITLKKFSHDVYPGTDIPKNFSSLIHLSNPNTGEERDVLIYMNQPMRYDGKAFYQASFGKGDTLSILQVVGNPGWLIPYISCVLVTIGLLMHFGITLRRSIKRRQTQKEG</sequence>
<evidence type="ECO:0000256" key="2">
    <source>
        <dbReference type="ARBA" id="ARBA00022692"/>
    </source>
</evidence>
<feature type="domain" description="ResB-like" evidence="7">
    <location>
        <begin position="270"/>
        <end position="339"/>
    </location>
</feature>
<evidence type="ECO:0000259" key="7">
    <source>
        <dbReference type="Pfam" id="PF05140"/>
    </source>
</evidence>
<keyword evidence="4 6" id="KW-1133">Transmembrane helix</keyword>
<evidence type="ECO:0000313" key="8">
    <source>
        <dbReference type="EMBL" id="GLH68699.1"/>
    </source>
</evidence>
<dbReference type="Proteomes" id="UP001165089">
    <property type="component" value="Unassembled WGS sequence"/>
</dbReference>